<reference evidence="6 7" key="1">
    <citation type="journal article" date="2020" name="ISME J.">
        <title>Parallel Reductive Genome Evolution in Desulfovibrio Ectosymbionts Independently Acquired by Trichonympha Protists in the Termite Gut.</title>
        <authorList>
            <person name="Takeuchi M."/>
            <person name="Kuwahara H."/>
            <person name="Murakami T."/>
            <person name="Takahashi K."/>
            <person name="Kajitani R."/>
            <person name="Toyoda A."/>
            <person name="Itoh T."/>
            <person name="Ohkuma M."/>
            <person name="Hongoh Y."/>
        </authorList>
    </citation>
    <scope>NUCLEOTIDE SEQUENCE [LARGE SCALE GENOMIC DNA]</scope>
    <source>
        <strain evidence="6">ZnDsv-02</strain>
    </source>
</reference>
<evidence type="ECO:0000256" key="1">
    <source>
        <dbReference type="ARBA" id="ARBA00006964"/>
    </source>
</evidence>
<feature type="binding site" evidence="5">
    <location>
        <position position="227"/>
    </location>
    <ligand>
        <name>a divalent metal cation</name>
        <dbReference type="ChEBI" id="CHEBI:60240"/>
        <label>1</label>
    </ligand>
</feature>
<evidence type="ECO:0000313" key="6">
    <source>
        <dbReference type="EMBL" id="GFH62746.1"/>
    </source>
</evidence>
<evidence type="ECO:0000256" key="5">
    <source>
        <dbReference type="PIRSR" id="PIRSR602678-1"/>
    </source>
</evidence>
<dbReference type="GO" id="GO:0005737">
    <property type="term" value="C:cytoplasm"/>
    <property type="evidence" value="ECO:0007669"/>
    <property type="project" value="TreeGrafter"/>
</dbReference>
<proteinExistence type="inferred from homology"/>
<dbReference type="NCBIfam" id="TIGR00486">
    <property type="entry name" value="YbgI_SA1388"/>
    <property type="match status" value="1"/>
</dbReference>
<dbReference type="Pfam" id="PF01784">
    <property type="entry name" value="DUF34_NIF3"/>
    <property type="match status" value="1"/>
</dbReference>
<feature type="binding site" evidence="5">
    <location>
        <position position="65"/>
    </location>
    <ligand>
        <name>a divalent metal cation</name>
        <dbReference type="ChEBI" id="CHEBI:60240"/>
        <label>1</label>
    </ligand>
</feature>
<dbReference type="GO" id="GO:0046872">
    <property type="term" value="F:metal ion binding"/>
    <property type="evidence" value="ECO:0007669"/>
    <property type="project" value="UniProtKB-KW"/>
</dbReference>
<organism evidence="6 7">
    <name type="scientific">Candidatus Desulfovibrio kirbyi</name>
    <dbReference type="NCBI Taxonomy" id="2696086"/>
    <lineage>
        <taxon>Bacteria</taxon>
        <taxon>Pseudomonadati</taxon>
        <taxon>Thermodesulfobacteriota</taxon>
        <taxon>Desulfovibrionia</taxon>
        <taxon>Desulfovibrionales</taxon>
        <taxon>Desulfovibrionaceae</taxon>
        <taxon>Desulfovibrio</taxon>
    </lineage>
</organism>
<sequence>MQLDEIFSEIEKIAPPSTAAHWDKSGLQVASDRKTADALAVCLDPTPTSIRAALNHNAHCIVCHHPLSLSPDLPCCLDAYHEALRLLLTANVALYAAHTPLDANPAGPAGWLAEELNLTNRAVLDPLADTVADFPEALPSGFGLAGDLPASLEGSAFVRLLSRHIDLSTATISGCLPRFVTRVAYCTGSGASLLPQAGKENAEIFITGDVKYHTALSTEICLLDVGHHSLEEEMMRRMSQLLAERLSPLTVCFVPSESPLRLAVSP</sequence>
<evidence type="ECO:0000256" key="4">
    <source>
        <dbReference type="ARBA" id="ARBA00022723"/>
    </source>
</evidence>
<dbReference type="EMBL" id="BLLL01000004">
    <property type="protein sequence ID" value="GFH62746.1"/>
    <property type="molecule type" value="Genomic_DNA"/>
</dbReference>
<feature type="binding site" evidence="5">
    <location>
        <position position="231"/>
    </location>
    <ligand>
        <name>a divalent metal cation</name>
        <dbReference type="ChEBI" id="CHEBI:60240"/>
        <label>1</label>
    </ligand>
</feature>
<comment type="similarity">
    <text evidence="1">Belongs to the GTP cyclohydrolase I type 2/NIF3 family.</text>
</comment>
<comment type="caution">
    <text evidence="6">The sequence shown here is derived from an EMBL/GenBank/DDBJ whole genome shotgun (WGS) entry which is preliminary data.</text>
</comment>
<evidence type="ECO:0000256" key="2">
    <source>
        <dbReference type="ARBA" id="ARBA00011643"/>
    </source>
</evidence>
<evidence type="ECO:0000313" key="7">
    <source>
        <dbReference type="Proteomes" id="UP000505077"/>
    </source>
</evidence>
<dbReference type="FunFam" id="3.40.1390.30:FF:000001">
    <property type="entry name" value="GTP cyclohydrolase 1 type 2"/>
    <property type="match status" value="1"/>
</dbReference>
<comment type="subunit">
    <text evidence="2">Homohexamer.</text>
</comment>
<name>A0A6L2R574_9BACT</name>
<dbReference type="SUPFAM" id="SSF102705">
    <property type="entry name" value="NIF3 (NGG1p interacting factor 3)-like"/>
    <property type="match status" value="1"/>
</dbReference>
<feature type="binding site" evidence="5">
    <location>
        <position position="64"/>
    </location>
    <ligand>
        <name>a divalent metal cation</name>
        <dbReference type="ChEBI" id="CHEBI:60240"/>
        <label>2</label>
    </ligand>
</feature>
<dbReference type="InterPro" id="IPR002678">
    <property type="entry name" value="DUF34/NIF3"/>
</dbReference>
<dbReference type="InterPro" id="IPR036069">
    <property type="entry name" value="DUF34/NIF3_sf"/>
</dbReference>
<dbReference type="PANTHER" id="PTHR13799">
    <property type="entry name" value="NGG1 INTERACTING FACTOR 3"/>
    <property type="match status" value="1"/>
</dbReference>
<keyword evidence="4 5" id="KW-0479">Metal-binding</keyword>
<accession>A0A6L2R574</accession>
<dbReference type="Gene3D" id="3.40.1390.30">
    <property type="entry name" value="NIF3 (NGG1p interacting factor 3)-like"/>
    <property type="match status" value="2"/>
</dbReference>
<evidence type="ECO:0000256" key="3">
    <source>
        <dbReference type="ARBA" id="ARBA00022112"/>
    </source>
</evidence>
<gene>
    <name evidence="6" type="ORF">ZNDK_0517</name>
</gene>
<dbReference type="PANTHER" id="PTHR13799:SF14">
    <property type="entry name" value="GTP CYCLOHYDROLASE 1 TYPE 2 HOMOLOG"/>
    <property type="match status" value="1"/>
</dbReference>
<feature type="binding site" evidence="5">
    <location>
        <position position="102"/>
    </location>
    <ligand>
        <name>a divalent metal cation</name>
        <dbReference type="ChEBI" id="CHEBI:60240"/>
        <label>1</label>
    </ligand>
</feature>
<dbReference type="Proteomes" id="UP000505077">
    <property type="component" value="Unassembled WGS sequence"/>
</dbReference>
<dbReference type="AlphaFoldDB" id="A0A6L2R574"/>
<protein>
    <recommendedName>
        <fullName evidence="3">GTP cyclohydrolase 1 type 2 homolog</fullName>
    </recommendedName>
</protein>